<dbReference type="AlphaFoldDB" id="A0AAE1JWH2"/>
<sequence>MAASNFLTLRSSLTKPSSRPFFFNPIKNFGQSSRGNPKVEERAPSTAEEFERVAEEKAREAAKQGIASQTTDKTYDAAQEAARADSNSGSVKNRYKEHEPGTDYRRTGN</sequence>
<name>A0AAE1JWH2_9FABA</name>
<evidence type="ECO:0000313" key="2">
    <source>
        <dbReference type="EMBL" id="KAK4275428.1"/>
    </source>
</evidence>
<protein>
    <submittedName>
        <fullName evidence="2">Uncharacterized protein</fullName>
    </submittedName>
</protein>
<dbReference type="Proteomes" id="UP001293593">
    <property type="component" value="Unassembled WGS sequence"/>
</dbReference>
<dbReference type="EMBL" id="JAWXYG010000004">
    <property type="protein sequence ID" value="KAK4275428.1"/>
    <property type="molecule type" value="Genomic_DNA"/>
</dbReference>
<feature type="compositionally biased region" description="Basic and acidic residues" evidence="1">
    <location>
        <begin position="94"/>
        <end position="109"/>
    </location>
</feature>
<feature type="region of interest" description="Disordered" evidence="1">
    <location>
        <begin position="56"/>
        <end position="109"/>
    </location>
</feature>
<proteinExistence type="predicted"/>
<reference evidence="2" key="1">
    <citation type="submission" date="2023-10" db="EMBL/GenBank/DDBJ databases">
        <title>Chromosome-level genome of the transformable northern wattle, Acacia crassicarpa.</title>
        <authorList>
            <person name="Massaro I."/>
            <person name="Sinha N.R."/>
            <person name="Poethig S."/>
            <person name="Leichty A.R."/>
        </authorList>
    </citation>
    <scope>NUCLEOTIDE SEQUENCE</scope>
    <source>
        <strain evidence="2">Acra3RX</strain>
        <tissue evidence="2">Leaf</tissue>
    </source>
</reference>
<organism evidence="2 3">
    <name type="scientific">Acacia crassicarpa</name>
    <name type="common">northern wattle</name>
    <dbReference type="NCBI Taxonomy" id="499986"/>
    <lineage>
        <taxon>Eukaryota</taxon>
        <taxon>Viridiplantae</taxon>
        <taxon>Streptophyta</taxon>
        <taxon>Embryophyta</taxon>
        <taxon>Tracheophyta</taxon>
        <taxon>Spermatophyta</taxon>
        <taxon>Magnoliopsida</taxon>
        <taxon>eudicotyledons</taxon>
        <taxon>Gunneridae</taxon>
        <taxon>Pentapetalae</taxon>
        <taxon>rosids</taxon>
        <taxon>fabids</taxon>
        <taxon>Fabales</taxon>
        <taxon>Fabaceae</taxon>
        <taxon>Caesalpinioideae</taxon>
        <taxon>mimosoid clade</taxon>
        <taxon>Acacieae</taxon>
        <taxon>Acacia</taxon>
    </lineage>
</organism>
<evidence type="ECO:0000313" key="3">
    <source>
        <dbReference type="Proteomes" id="UP001293593"/>
    </source>
</evidence>
<gene>
    <name evidence="2" type="ORF">QN277_018513</name>
</gene>
<comment type="caution">
    <text evidence="2">The sequence shown here is derived from an EMBL/GenBank/DDBJ whole genome shotgun (WGS) entry which is preliminary data.</text>
</comment>
<evidence type="ECO:0000256" key="1">
    <source>
        <dbReference type="SAM" id="MobiDB-lite"/>
    </source>
</evidence>
<accession>A0AAE1JWH2</accession>
<keyword evidence="3" id="KW-1185">Reference proteome</keyword>